<dbReference type="Gene3D" id="1.10.3720.10">
    <property type="entry name" value="MetI-like"/>
    <property type="match status" value="1"/>
</dbReference>
<evidence type="ECO:0000256" key="1">
    <source>
        <dbReference type="ARBA" id="ARBA00004651"/>
    </source>
</evidence>
<keyword evidence="2 7" id="KW-0813">Transport</keyword>
<dbReference type="Pfam" id="PF00528">
    <property type="entry name" value="BPD_transp_1"/>
    <property type="match status" value="1"/>
</dbReference>
<dbReference type="GO" id="GO:0005886">
    <property type="term" value="C:plasma membrane"/>
    <property type="evidence" value="ECO:0007669"/>
    <property type="project" value="UniProtKB-SubCell"/>
</dbReference>
<dbReference type="PROSITE" id="PS50928">
    <property type="entry name" value="ABC_TM1"/>
    <property type="match status" value="1"/>
</dbReference>
<dbReference type="InterPro" id="IPR035906">
    <property type="entry name" value="MetI-like_sf"/>
</dbReference>
<feature type="domain" description="ABC transmembrane type-1" evidence="8">
    <location>
        <begin position="94"/>
        <end position="291"/>
    </location>
</feature>
<evidence type="ECO:0000256" key="6">
    <source>
        <dbReference type="ARBA" id="ARBA00023136"/>
    </source>
</evidence>
<evidence type="ECO:0000256" key="7">
    <source>
        <dbReference type="RuleBase" id="RU363032"/>
    </source>
</evidence>
<dbReference type="SUPFAM" id="SSF161098">
    <property type="entry name" value="MetI-like"/>
    <property type="match status" value="1"/>
</dbReference>
<dbReference type="STRING" id="692370.A6F68_02895"/>
<keyword evidence="10" id="KW-1185">Reference proteome</keyword>
<keyword evidence="3" id="KW-1003">Cell membrane</keyword>
<evidence type="ECO:0000313" key="9">
    <source>
        <dbReference type="EMBL" id="ANY21383.1"/>
    </source>
</evidence>
<keyword evidence="6 7" id="KW-0472">Membrane</keyword>
<feature type="transmembrane region" description="Helical" evidence="7">
    <location>
        <begin position="12"/>
        <end position="29"/>
    </location>
</feature>
<organism evidence="9 10">
    <name type="scientific">Tsuneonella dongtanensis</name>
    <dbReference type="NCBI Taxonomy" id="692370"/>
    <lineage>
        <taxon>Bacteria</taxon>
        <taxon>Pseudomonadati</taxon>
        <taxon>Pseudomonadota</taxon>
        <taxon>Alphaproteobacteria</taxon>
        <taxon>Sphingomonadales</taxon>
        <taxon>Erythrobacteraceae</taxon>
        <taxon>Tsuneonella</taxon>
    </lineage>
</organism>
<keyword evidence="5 7" id="KW-1133">Transmembrane helix</keyword>
<dbReference type="EMBL" id="CP016591">
    <property type="protein sequence ID" value="ANY21383.1"/>
    <property type="molecule type" value="Genomic_DNA"/>
</dbReference>
<dbReference type="InterPro" id="IPR045621">
    <property type="entry name" value="BPD_transp_1_N"/>
</dbReference>
<dbReference type="PANTHER" id="PTHR30465:SF74">
    <property type="entry name" value="OLIGOPEPTIDE TRANSPORT SYSTEM PERMEASE PROTEIN OPPB"/>
    <property type="match status" value="1"/>
</dbReference>
<proteinExistence type="inferred from homology"/>
<sequence length="305" mass="32942">MLKFVLFRLFQGLIVLVAIYAVTFFLVAATPGSPFSTERAIAPEILAQIEAFYGYDRPTSERFVTSLTNAVQGEFGPSAVYANRTVTQIIAESFPVSLLLGSLALVMALGIGIPAGILAAVKRNTWLDYVPMSVSMAGICLPTFVMGPLLALVFGLILNWLPAGGWFGPEFVILPTATLGLYYAAYFARLTRGGMLEMLNQDFVRTARAKGVKESTIVLKHCLKGGLIPAITFLGPALAGIISGSFVVETIFQVPGLGQWFVRAALNRDDFLVLGLTVLFATLIVIMNLLVDIAQVALNPRLKYD</sequence>
<dbReference type="GO" id="GO:0055085">
    <property type="term" value="P:transmembrane transport"/>
    <property type="evidence" value="ECO:0007669"/>
    <property type="project" value="InterPro"/>
</dbReference>
<gene>
    <name evidence="9" type="primary">oppB</name>
    <name evidence="9" type="ORF">A6F68_02895</name>
</gene>
<protein>
    <submittedName>
        <fullName evidence="9">Oligopeptide transport system permease protein OppB</fullName>
    </submittedName>
</protein>
<keyword evidence="4 7" id="KW-0812">Transmembrane</keyword>
<dbReference type="KEGG" id="ado:A6F68_02895"/>
<dbReference type="Proteomes" id="UP000092932">
    <property type="component" value="Chromosome"/>
</dbReference>
<dbReference type="CDD" id="cd06261">
    <property type="entry name" value="TM_PBP2"/>
    <property type="match status" value="1"/>
</dbReference>
<evidence type="ECO:0000256" key="3">
    <source>
        <dbReference type="ARBA" id="ARBA00022475"/>
    </source>
</evidence>
<evidence type="ECO:0000256" key="5">
    <source>
        <dbReference type="ARBA" id="ARBA00022989"/>
    </source>
</evidence>
<feature type="transmembrane region" description="Helical" evidence="7">
    <location>
        <begin position="98"/>
        <end position="121"/>
    </location>
</feature>
<evidence type="ECO:0000256" key="2">
    <source>
        <dbReference type="ARBA" id="ARBA00022448"/>
    </source>
</evidence>
<evidence type="ECO:0000259" key="8">
    <source>
        <dbReference type="PROSITE" id="PS50928"/>
    </source>
</evidence>
<evidence type="ECO:0000256" key="4">
    <source>
        <dbReference type="ARBA" id="ARBA00022692"/>
    </source>
</evidence>
<dbReference type="AlphaFoldDB" id="A0A1B2AGV2"/>
<dbReference type="PANTHER" id="PTHR30465">
    <property type="entry name" value="INNER MEMBRANE ABC TRANSPORTER"/>
    <property type="match status" value="1"/>
</dbReference>
<feature type="transmembrane region" description="Helical" evidence="7">
    <location>
        <begin position="271"/>
        <end position="291"/>
    </location>
</feature>
<reference evidence="9 10" key="1">
    <citation type="submission" date="2016-07" db="EMBL/GenBank/DDBJ databases">
        <title>Complete genome sequence of Altererythrobacter dongtanensis KCTC 22672, a type strain with esterase isolated from tidal flat.</title>
        <authorList>
            <person name="Cheng H."/>
            <person name="Wu Y.-H."/>
            <person name="Zhou P."/>
            <person name="Huo Y.-Y."/>
            <person name="Wang C.-S."/>
            <person name="Xu X.-W."/>
        </authorList>
    </citation>
    <scope>NUCLEOTIDE SEQUENCE [LARGE SCALE GENOMIC DNA]</scope>
    <source>
        <strain evidence="9 10">KCTC 22672</strain>
    </source>
</reference>
<dbReference type="InterPro" id="IPR000515">
    <property type="entry name" value="MetI-like"/>
</dbReference>
<dbReference type="Pfam" id="PF19300">
    <property type="entry name" value="BPD_transp_1_N"/>
    <property type="match status" value="1"/>
</dbReference>
<dbReference type="OrthoDB" id="9807402at2"/>
<name>A0A1B2AGV2_9SPHN</name>
<dbReference type="RefSeq" id="WP_067681609.1">
    <property type="nucleotide sequence ID" value="NZ_CP016591.1"/>
</dbReference>
<comment type="subcellular location">
    <subcellularLocation>
        <location evidence="1 7">Cell membrane</location>
        <topology evidence="1 7">Multi-pass membrane protein</topology>
    </subcellularLocation>
</comment>
<evidence type="ECO:0000313" key="10">
    <source>
        <dbReference type="Proteomes" id="UP000092932"/>
    </source>
</evidence>
<comment type="similarity">
    <text evidence="7">Belongs to the binding-protein-dependent transport system permease family.</text>
</comment>
<feature type="transmembrane region" description="Helical" evidence="7">
    <location>
        <begin position="227"/>
        <end position="251"/>
    </location>
</feature>
<accession>A0A1B2AGV2</accession>
<dbReference type="PATRIC" id="fig|692370.5.peg.2904"/>
<feature type="transmembrane region" description="Helical" evidence="7">
    <location>
        <begin position="166"/>
        <end position="188"/>
    </location>
</feature>
<feature type="transmembrane region" description="Helical" evidence="7">
    <location>
        <begin position="133"/>
        <end position="160"/>
    </location>
</feature>